<accession>A0AAV9Q2P1</accession>
<name>A0AAV9Q2P1_9PEZI</name>
<evidence type="ECO:0000256" key="1">
    <source>
        <dbReference type="SAM" id="MobiDB-lite"/>
    </source>
</evidence>
<feature type="compositionally biased region" description="Acidic residues" evidence="1">
    <location>
        <begin position="116"/>
        <end position="130"/>
    </location>
</feature>
<reference evidence="2 3" key="1">
    <citation type="submission" date="2023-06" db="EMBL/GenBank/DDBJ databases">
        <title>Black Yeasts Isolated from many extreme environments.</title>
        <authorList>
            <person name="Coleine C."/>
            <person name="Stajich J.E."/>
            <person name="Selbmann L."/>
        </authorList>
    </citation>
    <scope>NUCLEOTIDE SEQUENCE [LARGE SCALE GENOMIC DNA]</scope>
    <source>
        <strain evidence="2 3">CCFEE 5887</strain>
    </source>
</reference>
<feature type="region of interest" description="Disordered" evidence="1">
    <location>
        <begin position="114"/>
        <end position="149"/>
    </location>
</feature>
<protein>
    <submittedName>
        <fullName evidence="2">Uncharacterized protein</fullName>
    </submittedName>
</protein>
<gene>
    <name evidence="2" type="ORF">LTR25_007512</name>
</gene>
<keyword evidence="3" id="KW-1185">Reference proteome</keyword>
<evidence type="ECO:0000313" key="3">
    <source>
        <dbReference type="Proteomes" id="UP001345827"/>
    </source>
</evidence>
<dbReference type="Proteomes" id="UP001345827">
    <property type="component" value="Unassembled WGS sequence"/>
</dbReference>
<dbReference type="AlphaFoldDB" id="A0AAV9Q2P1"/>
<evidence type="ECO:0000313" key="2">
    <source>
        <dbReference type="EMBL" id="KAK5532808.1"/>
    </source>
</evidence>
<organism evidence="2 3">
    <name type="scientific">Vermiconidia calcicola</name>
    <dbReference type="NCBI Taxonomy" id="1690605"/>
    <lineage>
        <taxon>Eukaryota</taxon>
        <taxon>Fungi</taxon>
        <taxon>Dikarya</taxon>
        <taxon>Ascomycota</taxon>
        <taxon>Pezizomycotina</taxon>
        <taxon>Dothideomycetes</taxon>
        <taxon>Dothideomycetidae</taxon>
        <taxon>Mycosphaerellales</taxon>
        <taxon>Extremaceae</taxon>
        <taxon>Vermiconidia</taxon>
    </lineage>
</organism>
<dbReference type="EMBL" id="JAXLQG010000014">
    <property type="protein sequence ID" value="KAK5532808.1"/>
    <property type="molecule type" value="Genomic_DNA"/>
</dbReference>
<proteinExistence type="predicted"/>
<sequence>MPGYLPVKDTSPTSRLVLVLLARDDDVPLLLHVVIPLLVLPLLCRSTSIPGRKDTLRASPILITRMSSFLQRVEPLLAELEQLFAALRSDVEKYAALEAELAALIQLQTSSIGADDQGEDSVKDEDDDDTPPPPPSTPTHHDPPLKAPVRDPGLINLAVSLQITTTGDTDNPPPSQDFLFLLEASDCPTISQFCDRLAKAASASVASGTTETNMVHLVNMVESIFYPPESPHRRIPDLSKVNIKLEEDGYIADLTITPTKLNSSSVFPDLQYRAWYHRNIIKGRGDKAEYAVDVKMTM</sequence>
<comment type="caution">
    <text evidence="2">The sequence shown here is derived from an EMBL/GenBank/DDBJ whole genome shotgun (WGS) entry which is preliminary data.</text>
</comment>